<gene>
    <name evidence="1" type="ORF">CNEO_45376</name>
</gene>
<name>A0AA86JK84_9CLOT</name>
<evidence type="ECO:0000313" key="1">
    <source>
        <dbReference type="EMBL" id="CAG9711539.1"/>
    </source>
</evidence>
<evidence type="ECO:0000313" key="2">
    <source>
        <dbReference type="Proteomes" id="UP000789738"/>
    </source>
</evidence>
<dbReference type="RefSeq" id="WP_342350642.1">
    <property type="nucleotide sequence ID" value="NZ_CAKJVE010000004.1"/>
</dbReference>
<sequence>MLEVKNATEQLIEEIKPISDKVAQIDKNTEDLTNHINDNTRHLKMVKKYCLKSK</sequence>
<protein>
    <submittedName>
        <fullName evidence="1">Uncharacterized protein</fullName>
    </submittedName>
</protein>
<dbReference type="AlphaFoldDB" id="A0AA86JK84"/>
<proteinExistence type="predicted"/>
<comment type="caution">
    <text evidence="1">The sequence shown here is derived from an EMBL/GenBank/DDBJ whole genome shotgun (WGS) entry which is preliminary data.</text>
</comment>
<accession>A0AA86JK84</accession>
<reference evidence="1" key="1">
    <citation type="submission" date="2021-10" db="EMBL/GenBank/DDBJ databases">
        <authorList>
            <person name="Mesa V."/>
        </authorList>
    </citation>
    <scope>NUCLEOTIDE SEQUENCE</scope>
    <source>
        <strain evidence="1">CC3_PB</strain>
    </source>
</reference>
<dbReference type="EMBL" id="CAKJVE010000004">
    <property type="protein sequence ID" value="CAG9711539.1"/>
    <property type="molecule type" value="Genomic_DNA"/>
</dbReference>
<organism evidence="1 2">
    <name type="scientific">Clostridium neonatale</name>
    <dbReference type="NCBI Taxonomy" id="137838"/>
    <lineage>
        <taxon>Bacteria</taxon>
        <taxon>Bacillati</taxon>
        <taxon>Bacillota</taxon>
        <taxon>Clostridia</taxon>
        <taxon>Eubacteriales</taxon>
        <taxon>Clostridiaceae</taxon>
        <taxon>Clostridium</taxon>
    </lineage>
</organism>
<dbReference type="Proteomes" id="UP000789738">
    <property type="component" value="Unassembled WGS sequence"/>
</dbReference>